<gene>
    <name evidence="4" type="ORF">IV57_GL000900</name>
</gene>
<dbReference type="PANTHER" id="PTHR43479">
    <property type="entry name" value="ACREF/ENVCD OPERON REPRESSOR-RELATED"/>
    <property type="match status" value="1"/>
</dbReference>
<evidence type="ECO:0000313" key="4">
    <source>
        <dbReference type="EMBL" id="KRO00466.1"/>
    </source>
</evidence>
<evidence type="ECO:0000313" key="5">
    <source>
        <dbReference type="Proteomes" id="UP000051006"/>
    </source>
</evidence>
<dbReference type="GO" id="GO:0003677">
    <property type="term" value="F:DNA binding"/>
    <property type="evidence" value="ECO:0007669"/>
    <property type="project" value="UniProtKB-UniRule"/>
</dbReference>
<dbReference type="Proteomes" id="UP000051006">
    <property type="component" value="Unassembled WGS sequence"/>
</dbReference>
<dbReference type="SUPFAM" id="SSF46689">
    <property type="entry name" value="Homeodomain-like"/>
    <property type="match status" value="1"/>
</dbReference>
<dbReference type="STRING" id="993692.IV57_GL000900"/>
<dbReference type="PATRIC" id="fig|993692.3.peg.911"/>
<proteinExistence type="predicted"/>
<dbReference type="InterPro" id="IPR001647">
    <property type="entry name" value="HTH_TetR"/>
</dbReference>
<keyword evidence="1 2" id="KW-0238">DNA-binding</keyword>
<dbReference type="OrthoDB" id="9810250at2"/>
<keyword evidence="5" id="KW-1185">Reference proteome</keyword>
<dbReference type="PANTHER" id="PTHR43479:SF7">
    <property type="entry name" value="TETR-FAMILY TRANSCRIPTIONAL REGULATOR"/>
    <property type="match status" value="1"/>
</dbReference>
<dbReference type="Gene3D" id="1.10.357.10">
    <property type="entry name" value="Tetracycline Repressor, domain 2"/>
    <property type="match status" value="1"/>
</dbReference>
<feature type="DNA-binding region" description="H-T-H motif" evidence="2">
    <location>
        <begin position="31"/>
        <end position="50"/>
    </location>
</feature>
<dbReference type="AlphaFoldDB" id="A0A0R2LLU1"/>
<dbReference type="InterPro" id="IPR009057">
    <property type="entry name" value="Homeodomain-like_sf"/>
</dbReference>
<dbReference type="PROSITE" id="PS50977">
    <property type="entry name" value="HTH_TETR_2"/>
    <property type="match status" value="1"/>
</dbReference>
<dbReference type="InterPro" id="IPR050624">
    <property type="entry name" value="HTH-type_Tx_Regulator"/>
</dbReference>
<sequence>MESNEKRLKTEMKIQRAFIKIVSAEGFDKLTISALIKDAKINRGTFYIHYLDKYDLKSQYEKEIILDIQNIFSNYEKPDLDHRNKSLNKNNAFLQLFKYLYRQKELSLILLKDYDSKFVKDIKGLVLSVASNATEDDDKLPKNYANELLAQGILDFLIYWLEGTPVLKPQKIYDIFIYTRTLNPEQLSNRCK</sequence>
<name>A0A0R2LLU1_9LACO</name>
<dbReference type="RefSeq" id="WP_083488853.1">
    <property type="nucleotide sequence ID" value="NZ_JQCF01000002.1"/>
</dbReference>
<accession>A0A0R2LLU1</accession>
<dbReference type="EMBL" id="JQCF01000002">
    <property type="protein sequence ID" value="KRO00466.1"/>
    <property type="molecule type" value="Genomic_DNA"/>
</dbReference>
<evidence type="ECO:0000259" key="3">
    <source>
        <dbReference type="PROSITE" id="PS50977"/>
    </source>
</evidence>
<reference evidence="4 5" key="1">
    <citation type="journal article" date="2015" name="Genome Announc.">
        <title>Expanding the biotechnology potential of lactobacilli through comparative genomics of 213 strains and associated genera.</title>
        <authorList>
            <person name="Sun Z."/>
            <person name="Harris H.M."/>
            <person name="McCann A."/>
            <person name="Guo C."/>
            <person name="Argimon S."/>
            <person name="Zhang W."/>
            <person name="Yang X."/>
            <person name="Jeffery I.B."/>
            <person name="Cooney J.C."/>
            <person name="Kagawa T.F."/>
            <person name="Liu W."/>
            <person name="Song Y."/>
            <person name="Salvetti E."/>
            <person name="Wrobel A."/>
            <person name="Rasinkangas P."/>
            <person name="Parkhill J."/>
            <person name="Rea M.C."/>
            <person name="O'Sullivan O."/>
            <person name="Ritari J."/>
            <person name="Douillard F.P."/>
            <person name="Paul Ross R."/>
            <person name="Yang R."/>
            <person name="Briner A.E."/>
            <person name="Felis G.E."/>
            <person name="de Vos W.M."/>
            <person name="Barrangou R."/>
            <person name="Klaenhammer T.R."/>
            <person name="Caufield P.W."/>
            <person name="Cui Y."/>
            <person name="Zhang H."/>
            <person name="O'Toole P.W."/>
        </authorList>
    </citation>
    <scope>NUCLEOTIDE SEQUENCE [LARGE SCALE GENOMIC DNA]</scope>
    <source>
        <strain evidence="4 5">DSM 24716</strain>
    </source>
</reference>
<feature type="domain" description="HTH tetR-type" evidence="3">
    <location>
        <begin position="8"/>
        <end position="68"/>
    </location>
</feature>
<evidence type="ECO:0000256" key="2">
    <source>
        <dbReference type="PROSITE-ProRule" id="PRU00335"/>
    </source>
</evidence>
<organism evidence="4 5">
    <name type="scientific">Companilactobacillus kimchiensis</name>
    <dbReference type="NCBI Taxonomy" id="993692"/>
    <lineage>
        <taxon>Bacteria</taxon>
        <taxon>Bacillati</taxon>
        <taxon>Bacillota</taxon>
        <taxon>Bacilli</taxon>
        <taxon>Lactobacillales</taxon>
        <taxon>Lactobacillaceae</taxon>
        <taxon>Companilactobacillus</taxon>
    </lineage>
</organism>
<evidence type="ECO:0000256" key="1">
    <source>
        <dbReference type="ARBA" id="ARBA00023125"/>
    </source>
</evidence>
<comment type="caution">
    <text evidence="4">The sequence shown here is derived from an EMBL/GenBank/DDBJ whole genome shotgun (WGS) entry which is preliminary data.</text>
</comment>
<protein>
    <submittedName>
        <fullName evidence="4">TetR family transcriptional regulator</fullName>
    </submittedName>
</protein>